<evidence type="ECO:0000256" key="8">
    <source>
        <dbReference type="ARBA" id="ARBA00023180"/>
    </source>
</evidence>
<evidence type="ECO:0000313" key="15">
    <source>
        <dbReference type="Proteomes" id="UP000299102"/>
    </source>
</evidence>
<feature type="transmembrane region" description="Helical" evidence="11">
    <location>
        <begin position="709"/>
        <end position="731"/>
    </location>
</feature>
<dbReference type="SUPFAM" id="SSF53822">
    <property type="entry name" value="Periplasmic binding protein-like I"/>
    <property type="match status" value="1"/>
</dbReference>
<reference evidence="14 15" key="1">
    <citation type="journal article" date="2019" name="Commun. Biol.">
        <title>The bagworm genome reveals a unique fibroin gene that provides high tensile strength.</title>
        <authorList>
            <person name="Kono N."/>
            <person name="Nakamura H."/>
            <person name="Ohtoshi R."/>
            <person name="Tomita M."/>
            <person name="Numata K."/>
            <person name="Arakawa K."/>
        </authorList>
    </citation>
    <scope>NUCLEOTIDE SEQUENCE [LARGE SCALE GENOMIC DNA]</scope>
</reference>
<feature type="signal peptide" evidence="12">
    <location>
        <begin position="1"/>
        <end position="19"/>
    </location>
</feature>
<dbReference type="InterPro" id="IPR028082">
    <property type="entry name" value="Peripla_BP_I"/>
</dbReference>
<dbReference type="PANTHER" id="PTHR24060">
    <property type="entry name" value="METABOTROPIC GLUTAMATE RECEPTOR"/>
    <property type="match status" value="1"/>
</dbReference>
<dbReference type="GO" id="GO:0005886">
    <property type="term" value="C:plasma membrane"/>
    <property type="evidence" value="ECO:0007669"/>
    <property type="project" value="UniProtKB-SubCell"/>
</dbReference>
<keyword evidence="7 14" id="KW-0675">Receptor</keyword>
<feature type="transmembrane region" description="Helical" evidence="11">
    <location>
        <begin position="911"/>
        <end position="932"/>
    </location>
</feature>
<feature type="transmembrane region" description="Helical" evidence="11">
    <location>
        <begin position="777"/>
        <end position="800"/>
    </location>
</feature>
<dbReference type="PRINTS" id="PR00248">
    <property type="entry name" value="GPCRMGR"/>
</dbReference>
<dbReference type="OrthoDB" id="425344at2759"/>
<keyword evidence="4 11" id="KW-1133">Transmembrane helix</keyword>
<keyword evidence="3 11" id="KW-0812">Transmembrane</keyword>
<accession>A0A4C1WAR0</accession>
<evidence type="ECO:0000256" key="9">
    <source>
        <dbReference type="ARBA" id="ARBA00023224"/>
    </source>
</evidence>
<evidence type="ECO:0000256" key="7">
    <source>
        <dbReference type="ARBA" id="ARBA00023170"/>
    </source>
</evidence>
<dbReference type="InterPro" id="IPR001828">
    <property type="entry name" value="ANF_lig-bd_rcpt"/>
</dbReference>
<dbReference type="InterPro" id="IPR038550">
    <property type="entry name" value="GPCR_3_9-Cys_sf"/>
</dbReference>
<evidence type="ECO:0000256" key="4">
    <source>
        <dbReference type="ARBA" id="ARBA00022989"/>
    </source>
</evidence>
<dbReference type="EMBL" id="BGZK01000498">
    <property type="protein sequence ID" value="GBP47225.1"/>
    <property type="molecule type" value="Genomic_DNA"/>
</dbReference>
<dbReference type="Pfam" id="PF00003">
    <property type="entry name" value="7tm_3"/>
    <property type="match status" value="1"/>
</dbReference>
<dbReference type="AlphaFoldDB" id="A0A4C1WAR0"/>
<evidence type="ECO:0000256" key="10">
    <source>
        <dbReference type="SAM" id="MobiDB-lite"/>
    </source>
</evidence>
<dbReference type="FunFam" id="3.40.50.2300:FF:000145">
    <property type="entry name" value="Glutamate receptor, metabotropic"/>
    <property type="match status" value="1"/>
</dbReference>
<keyword evidence="8" id="KW-0325">Glycoprotein</keyword>
<feature type="transmembrane region" description="Helical" evidence="11">
    <location>
        <begin position="671"/>
        <end position="694"/>
    </location>
</feature>
<dbReference type="STRING" id="151549.A0A4C1WAR0"/>
<dbReference type="InterPro" id="IPR050726">
    <property type="entry name" value="mGluR"/>
</dbReference>
<evidence type="ECO:0000259" key="13">
    <source>
        <dbReference type="PROSITE" id="PS50259"/>
    </source>
</evidence>
<gene>
    <name evidence="14" type="primary">Grm1</name>
    <name evidence="14" type="ORF">EVAR_20229_1</name>
</gene>
<comment type="caution">
    <text evidence="14">The sequence shown here is derived from an EMBL/GenBank/DDBJ whole genome shotgun (WGS) entry which is preliminary data.</text>
</comment>
<feature type="region of interest" description="Disordered" evidence="10">
    <location>
        <begin position="623"/>
        <end position="644"/>
    </location>
</feature>
<keyword evidence="5" id="KW-0297">G-protein coupled receptor</keyword>
<evidence type="ECO:0000256" key="11">
    <source>
        <dbReference type="SAM" id="Phobius"/>
    </source>
</evidence>
<keyword evidence="2" id="KW-1003">Cell membrane</keyword>
<protein>
    <submittedName>
        <fullName evidence="14">Metabotropic glutamate receptor 1</fullName>
    </submittedName>
</protein>
<evidence type="ECO:0000313" key="14">
    <source>
        <dbReference type="EMBL" id="GBP47225.1"/>
    </source>
</evidence>
<evidence type="ECO:0000256" key="2">
    <source>
        <dbReference type="ARBA" id="ARBA00022475"/>
    </source>
</evidence>
<evidence type="ECO:0000256" key="6">
    <source>
        <dbReference type="ARBA" id="ARBA00023136"/>
    </source>
</evidence>
<feature type="transmembrane region" description="Helical" evidence="11">
    <location>
        <begin position="863"/>
        <end position="884"/>
    </location>
</feature>
<proteinExistence type="predicted"/>
<keyword evidence="6 11" id="KW-0472">Membrane</keyword>
<dbReference type="Gene3D" id="2.10.50.30">
    <property type="entry name" value="GPCR, family 3, nine cysteines domain"/>
    <property type="match status" value="1"/>
</dbReference>
<dbReference type="InterPro" id="IPR000337">
    <property type="entry name" value="GPCR_3"/>
</dbReference>
<evidence type="ECO:0000256" key="3">
    <source>
        <dbReference type="ARBA" id="ARBA00022692"/>
    </source>
</evidence>
<sequence length="1045" mass="112288">MQVLLCLVVGLYTSTSALAAAAGAARVAGDVRLGALFAVHDAPHGASARCGAVREHYGIQRVEATLQALDDINADSALLPGLQLGAELRDSCWAPRTALRQTLELVRDALAASQSNPSRARRAVPVTAPLVAILGPGASAAAAQVQNLVQLFSLPQLSYSATSRELSDKGRFGTFFRVVPSDLHQARTMVALLRAHNWTYVSAVHTDESYGQSGMTTFREAAAAGGVCVSRELALRAAPSERVRMQLYSLNDACNIEQLLQETDAVVVRLRAARSDVAVCWCEGRTVRALLAGLQRAGGGARPRLVATDGWADRWDVVRGLESAAHGALTLRIHSPYLYSFDSYYHALDPRNNSRNPWFEEFWEQKFGCTMRTDGARYLPRCNVSKNSGDPLPSLLQRSLTNIYSPDILFLPRSMVKKLVIPLGLQISMDGDDHLFFGTESLATQYAQEPKLALVVRGVYALAHGLHDMREALCPSPQTPLCAAMLPFNLSLYQQYLARVRFRAPDGGIVAFDENGDLPASLSEYDVMSFSRGGGHWRYVRVGCWRGGALRLRSARATAVRAAATHAACSPPCPPGYYKCSTYRYTLAGAMHVLQETTGESAARCCWACLPCPAHAVPRIGSQAHPRARANDSAHTPCRMCPPGSSPDITKTRCLATPVERRGGGGGGTGVAMMTAVLAVTGLVVVLVTAIVLWRHRSTPVVKSASRELSALLLLGASLCHVGALAGLAIPSSWACAAARLLPAPSLAVVYAAVFARTLRVARLVAAAERAARPSRLVSSAAQVWLCATLVTPAVVAVAWSASTWSPIPHVVYPTRARSVLECGGARKTAAQLVPLVPALALLVAGAVAAIRSRRLPHNYNETRFIGVAVYTTCVIWLAFFPIYRATEAKVRLLQFIYLAKAARIILNDDLQALTLATCVTLSGSAAVLLLFGPRLYVLWAKPERNTRAHFLTARSIRCHVGGYGPAHRRFVEVKRDVACQAAAPECGGDVRASNSWCDECGACARITELDDDGGDGGGVRHVVIVLMAHRHPPALTHVPPSRDY</sequence>
<keyword evidence="15" id="KW-1185">Reference proteome</keyword>
<feature type="domain" description="G-protein coupled receptors family 3 profile" evidence="13">
    <location>
        <begin position="671"/>
        <end position="955"/>
    </location>
</feature>
<evidence type="ECO:0000256" key="1">
    <source>
        <dbReference type="ARBA" id="ARBA00004651"/>
    </source>
</evidence>
<comment type="subcellular location">
    <subcellularLocation>
        <location evidence="1">Cell membrane</location>
        <topology evidence="1">Multi-pass membrane protein</topology>
    </subcellularLocation>
</comment>
<name>A0A4C1WAR0_EUMVA</name>
<feature type="chain" id="PRO_5020034358" evidence="12">
    <location>
        <begin position="20"/>
        <end position="1045"/>
    </location>
</feature>
<dbReference type="InterPro" id="IPR017978">
    <property type="entry name" value="GPCR_3_C"/>
</dbReference>
<keyword evidence="9" id="KW-0807">Transducer</keyword>
<dbReference type="Proteomes" id="UP000299102">
    <property type="component" value="Unassembled WGS sequence"/>
</dbReference>
<feature type="transmembrane region" description="Helical" evidence="11">
    <location>
        <begin position="737"/>
        <end position="756"/>
    </location>
</feature>
<dbReference type="GO" id="GO:0004930">
    <property type="term" value="F:G protein-coupled receptor activity"/>
    <property type="evidence" value="ECO:0007669"/>
    <property type="project" value="UniProtKB-KW"/>
</dbReference>
<dbReference type="PROSITE" id="PS50259">
    <property type="entry name" value="G_PROTEIN_RECEP_F3_4"/>
    <property type="match status" value="1"/>
</dbReference>
<feature type="transmembrane region" description="Helical" evidence="11">
    <location>
        <begin position="830"/>
        <end position="851"/>
    </location>
</feature>
<evidence type="ECO:0000256" key="12">
    <source>
        <dbReference type="SAM" id="SignalP"/>
    </source>
</evidence>
<dbReference type="Pfam" id="PF01094">
    <property type="entry name" value="ANF_receptor"/>
    <property type="match status" value="1"/>
</dbReference>
<dbReference type="Gene3D" id="3.40.50.2300">
    <property type="match status" value="4"/>
</dbReference>
<keyword evidence="12" id="KW-0732">Signal</keyword>
<evidence type="ECO:0000256" key="5">
    <source>
        <dbReference type="ARBA" id="ARBA00023040"/>
    </source>
</evidence>
<organism evidence="14 15">
    <name type="scientific">Eumeta variegata</name>
    <name type="common">Bagworm moth</name>
    <name type="synonym">Eumeta japonica</name>
    <dbReference type="NCBI Taxonomy" id="151549"/>
    <lineage>
        <taxon>Eukaryota</taxon>
        <taxon>Metazoa</taxon>
        <taxon>Ecdysozoa</taxon>
        <taxon>Arthropoda</taxon>
        <taxon>Hexapoda</taxon>
        <taxon>Insecta</taxon>
        <taxon>Pterygota</taxon>
        <taxon>Neoptera</taxon>
        <taxon>Endopterygota</taxon>
        <taxon>Lepidoptera</taxon>
        <taxon>Glossata</taxon>
        <taxon>Ditrysia</taxon>
        <taxon>Tineoidea</taxon>
        <taxon>Psychidae</taxon>
        <taxon>Oiketicinae</taxon>
        <taxon>Eumeta</taxon>
    </lineage>
</organism>